<keyword evidence="16" id="KW-1185">Reference proteome</keyword>
<dbReference type="InterPro" id="IPR011990">
    <property type="entry name" value="TPR-like_helical_dom_sf"/>
</dbReference>
<evidence type="ECO:0000259" key="14">
    <source>
        <dbReference type="Pfam" id="PF16953"/>
    </source>
</evidence>
<dbReference type="STRING" id="67003.A0A1X0P680"/>
<keyword evidence="9" id="KW-0378">Hydrolase</keyword>
<keyword evidence="13" id="KW-0496">Mitochondrion</keyword>
<dbReference type="AlphaFoldDB" id="A0A1X0P680"/>
<keyword evidence="6" id="KW-0819">tRNA processing</keyword>
<keyword evidence="7" id="KW-0540">Nuclease</keyword>
<dbReference type="GO" id="GO:0005739">
    <property type="term" value="C:mitochondrion"/>
    <property type="evidence" value="ECO:0007669"/>
    <property type="project" value="UniProtKB-SubCell"/>
</dbReference>
<dbReference type="InterPro" id="IPR031595">
    <property type="entry name" value="PRORP_C"/>
</dbReference>
<dbReference type="GO" id="GO:0001682">
    <property type="term" value="P:tRNA 5'-leader removal"/>
    <property type="evidence" value="ECO:0007669"/>
    <property type="project" value="TreeGrafter"/>
</dbReference>
<dbReference type="EC" id="3.1.26.5" evidence="5"/>
<comment type="caution">
    <text evidence="15">The sequence shown here is derived from an EMBL/GenBank/DDBJ whole genome shotgun (WGS) entry which is preliminary data.</text>
</comment>
<dbReference type="Gene3D" id="3.40.50.11980">
    <property type="match status" value="1"/>
</dbReference>
<evidence type="ECO:0000256" key="2">
    <source>
        <dbReference type="ARBA" id="ARBA00001946"/>
    </source>
</evidence>
<dbReference type="Pfam" id="PF16953">
    <property type="entry name" value="PRORP"/>
    <property type="match status" value="1"/>
</dbReference>
<sequence length="571" mass="65741">MSDCDEPARRRVRVEPDIPHDFSALPIVQEMITENNLQTKLKRRLKPSDFINEVFVKLANMGITELSAVSMLSQFLKECVEKHKTLPRSSTIAKVLYLWTEKGMLESGEMLMRQILQAESSLHMNVVDEKVATVSIRLLTRCVNVDIDLAEKMLAMLPVGSHKRRVFFPLLEHAAKTNDIELALKILRLGRAKGVEFWDVDYHQLLSSLKNNTQDSSTAVALRDELMQSMIDHHPVVGKSNGEILQSLMGGEMTKVDDKTGECKRCGTMLRTFDFEATDRDTLLNDIETKLIAPRVEGASRYEPERMVTPAEKERRWQEFENFKSKLAECDYDTVIDGANVGYYGLSRWYREAKEKVLRDRGVDLKTVPEYQLCEIPMPVDVPPRFSLIDEMLMQTRRIGKKPLVMLHNRHIESPSAENVEWLSKWKSDSSLIACPGFINDDYCWLYAAIRKPNCLFVSNDQMRDHHFMLLSQRSFLRWRQRHRVTYRALYQRLTGAATLIVAPPRPYAVWVQRGRLSSSHWHIPILTSVNIIDQATNHGNQNEVEMDKDGDDSCDAWLCTADKDLLNRND</sequence>
<dbReference type="GeneID" id="39982128"/>
<keyword evidence="11" id="KW-0460">Magnesium</keyword>
<accession>A0A1X0P680</accession>
<evidence type="ECO:0000313" key="15">
    <source>
        <dbReference type="EMBL" id="ORC91940.1"/>
    </source>
</evidence>
<dbReference type="EMBL" id="NBCO01000004">
    <property type="protein sequence ID" value="ORC91940.1"/>
    <property type="molecule type" value="Genomic_DNA"/>
</dbReference>
<keyword evidence="10" id="KW-0862">Zinc</keyword>
<feature type="domain" description="PRORP" evidence="14">
    <location>
        <begin position="394"/>
        <end position="529"/>
    </location>
</feature>
<evidence type="ECO:0000256" key="12">
    <source>
        <dbReference type="ARBA" id="ARBA00022946"/>
    </source>
</evidence>
<keyword evidence="8" id="KW-0479">Metal-binding</keyword>
<evidence type="ECO:0000256" key="10">
    <source>
        <dbReference type="ARBA" id="ARBA00022833"/>
    </source>
</evidence>
<organism evidence="15 16">
    <name type="scientific">Trypanosoma theileri</name>
    <dbReference type="NCBI Taxonomy" id="67003"/>
    <lineage>
        <taxon>Eukaryota</taxon>
        <taxon>Discoba</taxon>
        <taxon>Euglenozoa</taxon>
        <taxon>Kinetoplastea</taxon>
        <taxon>Metakinetoplastina</taxon>
        <taxon>Trypanosomatida</taxon>
        <taxon>Trypanosomatidae</taxon>
        <taxon>Trypanosoma</taxon>
    </lineage>
</organism>
<evidence type="ECO:0000256" key="1">
    <source>
        <dbReference type="ARBA" id="ARBA00000928"/>
    </source>
</evidence>
<evidence type="ECO:0000256" key="6">
    <source>
        <dbReference type="ARBA" id="ARBA00022694"/>
    </source>
</evidence>
<evidence type="ECO:0000256" key="7">
    <source>
        <dbReference type="ARBA" id="ARBA00022722"/>
    </source>
</evidence>
<dbReference type="RefSeq" id="XP_028886006.1">
    <property type="nucleotide sequence ID" value="XM_029022348.1"/>
</dbReference>
<dbReference type="PANTHER" id="PTHR13547">
    <property type="match status" value="1"/>
</dbReference>
<comment type="cofactor">
    <cofactor evidence="2">
        <name>Mg(2+)</name>
        <dbReference type="ChEBI" id="CHEBI:18420"/>
    </cofactor>
</comment>
<dbReference type="Proteomes" id="UP000192257">
    <property type="component" value="Unassembled WGS sequence"/>
</dbReference>
<dbReference type="Gene3D" id="1.25.40.10">
    <property type="entry name" value="Tetratricopeptide repeat domain"/>
    <property type="match status" value="1"/>
</dbReference>
<proteinExistence type="inferred from homology"/>
<evidence type="ECO:0000256" key="8">
    <source>
        <dbReference type="ARBA" id="ARBA00022723"/>
    </source>
</evidence>
<evidence type="ECO:0000256" key="3">
    <source>
        <dbReference type="ARBA" id="ARBA00004173"/>
    </source>
</evidence>
<evidence type="ECO:0000256" key="5">
    <source>
        <dbReference type="ARBA" id="ARBA00012179"/>
    </source>
</evidence>
<comment type="subcellular location">
    <subcellularLocation>
        <location evidence="3">Mitochondrion</location>
    </subcellularLocation>
</comment>
<dbReference type="OrthoDB" id="46913at2759"/>
<evidence type="ECO:0000256" key="4">
    <source>
        <dbReference type="ARBA" id="ARBA00007626"/>
    </source>
</evidence>
<evidence type="ECO:0000256" key="9">
    <source>
        <dbReference type="ARBA" id="ARBA00022801"/>
    </source>
</evidence>
<dbReference type="PANTHER" id="PTHR13547:SF1">
    <property type="entry name" value="MITOCHONDRIAL RIBONUCLEASE P CATALYTIC SUBUNIT"/>
    <property type="match status" value="1"/>
</dbReference>
<dbReference type="GO" id="GO:0046872">
    <property type="term" value="F:metal ion binding"/>
    <property type="evidence" value="ECO:0007669"/>
    <property type="project" value="UniProtKB-KW"/>
</dbReference>
<dbReference type="GO" id="GO:0004526">
    <property type="term" value="F:ribonuclease P activity"/>
    <property type="evidence" value="ECO:0007669"/>
    <property type="project" value="UniProtKB-EC"/>
</dbReference>
<reference evidence="15 16" key="1">
    <citation type="submission" date="2017-03" db="EMBL/GenBank/DDBJ databases">
        <title>An alternative strategy for trypanosome survival in the mammalian bloodstream revealed through genome and transcriptome analysis of the ubiquitous bovine parasite Trypanosoma (Megatrypanum) theileri.</title>
        <authorList>
            <person name="Kelly S."/>
            <person name="Ivens A."/>
            <person name="Mott A."/>
            <person name="O'Neill E."/>
            <person name="Emms D."/>
            <person name="Macleod O."/>
            <person name="Voorheis P."/>
            <person name="Matthews J."/>
            <person name="Matthews K."/>
            <person name="Carrington M."/>
        </authorList>
    </citation>
    <scope>NUCLEOTIDE SEQUENCE [LARGE SCALE GENOMIC DNA]</scope>
    <source>
        <strain evidence="15">Edinburgh</strain>
    </source>
</reference>
<comment type="similarity">
    <text evidence="4">Belongs to the PPR family. P subfamily.</text>
</comment>
<evidence type="ECO:0000256" key="11">
    <source>
        <dbReference type="ARBA" id="ARBA00022842"/>
    </source>
</evidence>
<gene>
    <name evidence="15" type="ORF">TM35_000041540</name>
</gene>
<name>A0A1X0P680_9TRYP</name>
<evidence type="ECO:0000313" key="16">
    <source>
        <dbReference type="Proteomes" id="UP000192257"/>
    </source>
</evidence>
<keyword evidence="12" id="KW-0809">Transit peptide</keyword>
<evidence type="ECO:0000256" key="13">
    <source>
        <dbReference type="ARBA" id="ARBA00023128"/>
    </source>
</evidence>
<comment type="catalytic activity">
    <reaction evidence="1">
        <text>Endonucleolytic cleavage of RNA, removing 5'-extranucleotides from tRNA precursor.</text>
        <dbReference type="EC" id="3.1.26.5"/>
    </reaction>
</comment>
<dbReference type="VEuPathDB" id="TriTrypDB:TM35_000041540"/>
<protein>
    <recommendedName>
        <fullName evidence="5">ribonuclease P</fullName>
        <ecNumber evidence="5">3.1.26.5</ecNumber>
    </recommendedName>
</protein>